<dbReference type="EMBL" id="CM023487">
    <property type="protein sequence ID" value="KAH6925875.1"/>
    <property type="molecule type" value="Genomic_DNA"/>
</dbReference>
<proteinExistence type="predicted"/>
<reference evidence="1" key="1">
    <citation type="submission" date="2020-05" db="EMBL/GenBank/DDBJ databases">
        <title>Large-scale comparative analyses of tick genomes elucidate their genetic diversity and vector capacities.</title>
        <authorList>
            <person name="Jia N."/>
            <person name="Wang J."/>
            <person name="Shi W."/>
            <person name="Du L."/>
            <person name="Sun Y."/>
            <person name="Zhan W."/>
            <person name="Jiang J."/>
            <person name="Wang Q."/>
            <person name="Zhang B."/>
            <person name="Ji P."/>
            <person name="Sakyi L.B."/>
            <person name="Cui X."/>
            <person name="Yuan T."/>
            <person name="Jiang B."/>
            <person name="Yang W."/>
            <person name="Lam T.T.-Y."/>
            <person name="Chang Q."/>
            <person name="Ding S."/>
            <person name="Wang X."/>
            <person name="Zhu J."/>
            <person name="Ruan X."/>
            <person name="Zhao L."/>
            <person name="Wei J."/>
            <person name="Que T."/>
            <person name="Du C."/>
            <person name="Cheng J."/>
            <person name="Dai P."/>
            <person name="Han X."/>
            <person name="Huang E."/>
            <person name="Gao Y."/>
            <person name="Liu J."/>
            <person name="Shao H."/>
            <person name="Ye R."/>
            <person name="Li L."/>
            <person name="Wei W."/>
            <person name="Wang X."/>
            <person name="Wang C."/>
            <person name="Yang T."/>
            <person name="Huo Q."/>
            <person name="Li W."/>
            <person name="Guo W."/>
            <person name="Chen H."/>
            <person name="Zhou L."/>
            <person name="Ni X."/>
            <person name="Tian J."/>
            <person name="Zhou Y."/>
            <person name="Sheng Y."/>
            <person name="Liu T."/>
            <person name="Pan Y."/>
            <person name="Xia L."/>
            <person name="Li J."/>
            <person name="Zhao F."/>
            <person name="Cao W."/>
        </authorList>
    </citation>
    <scope>NUCLEOTIDE SEQUENCE</scope>
    <source>
        <strain evidence="1">Hyas-2018</strain>
    </source>
</reference>
<gene>
    <name evidence="1" type="ORF">HPB50_011494</name>
</gene>
<sequence>MDGVDAAEQEQQLWQPEPPTIDRDSHVTTGDNASAAVSANASQVTNATDDDSQMMADWGEQAVEAVLQEMKGHQDWEVLRAIMDGEDDALQQDEADWDTADAEEAKKQRSLHASACCKGHPPSVGNVRPCQMSAYQRLDNGITPIILACVLSFVSSRRPCDCWWVLEVPALLVIKTFIFALPVGVASLFVDEMREAEDGVATTIAFLVRLLLNVAIIVSRGGNIPLLLTFFKRMAARVIFALLLYTYEGYSMHLVCQPRTLAGLYAPPQCALPQWCKQALEGGDPKDTSRRFSCLYHKLSMSEDGEMLESHHQEYGHNLNNFARDNAVGACVWVSTMVVSLLVTYDMAKTVCSDVVATWRLFWRYRERRRGGLFWKDALRSAAQGTLGESSEREEAVPSGEEKEKEASCRYVAGRRSLSLRRNNLGDGRRKRSSCVTHAMEAPGDSVSTVGGDQDAPAASTNDSLEGERDNQHKLGDKHRQRGDPETNARDGRTADDVEQEDLEDSGAHESRRAWGEANGSEANDLFSRVAEVTGDIAMFGFCLIGLRTLVSAVYSLAPLRHELWSDDRLVGWTMWVPLGWPSLVLAFGAMLPSLYLLRPVARVLRDFIVRLPSTLFYVIVGAVVLLVIIFDNKTSEHTDSWRREWAELCARAAFLSYLVAFIAAAKKSEL</sequence>
<name>A0ACB7RTZ8_HYAAI</name>
<keyword evidence="2" id="KW-1185">Reference proteome</keyword>
<organism evidence="1 2">
    <name type="scientific">Hyalomma asiaticum</name>
    <name type="common">Tick</name>
    <dbReference type="NCBI Taxonomy" id="266040"/>
    <lineage>
        <taxon>Eukaryota</taxon>
        <taxon>Metazoa</taxon>
        <taxon>Ecdysozoa</taxon>
        <taxon>Arthropoda</taxon>
        <taxon>Chelicerata</taxon>
        <taxon>Arachnida</taxon>
        <taxon>Acari</taxon>
        <taxon>Parasitiformes</taxon>
        <taxon>Ixodida</taxon>
        <taxon>Ixodoidea</taxon>
        <taxon>Ixodidae</taxon>
        <taxon>Hyalomminae</taxon>
        <taxon>Hyalomma</taxon>
    </lineage>
</organism>
<protein>
    <submittedName>
        <fullName evidence="1">Uncharacterized protein</fullName>
    </submittedName>
</protein>
<evidence type="ECO:0000313" key="1">
    <source>
        <dbReference type="EMBL" id="KAH6925875.1"/>
    </source>
</evidence>
<evidence type="ECO:0000313" key="2">
    <source>
        <dbReference type="Proteomes" id="UP000821845"/>
    </source>
</evidence>
<dbReference type="Proteomes" id="UP000821845">
    <property type="component" value="Chromosome 7"/>
</dbReference>
<comment type="caution">
    <text evidence="1">The sequence shown here is derived from an EMBL/GenBank/DDBJ whole genome shotgun (WGS) entry which is preliminary data.</text>
</comment>
<accession>A0ACB7RTZ8</accession>